<dbReference type="STRING" id="1901.BB341_07655"/>
<accession>B5GL91</accession>
<dbReference type="KEGG" id="sclf:BB341_07655"/>
<keyword evidence="2" id="KW-1185">Reference proteome</keyword>
<evidence type="ECO:0000313" key="1">
    <source>
        <dbReference type="EMBL" id="EFG09304.1"/>
    </source>
</evidence>
<reference evidence="1 2" key="1">
    <citation type="journal article" date="2010" name="Genome Biol. Evol.">
        <title>The sequence of a 1.8-mb bacterial linear plasmid reveals a rich evolutionary reservoir of secondary metabolic pathways.</title>
        <authorList>
            <person name="Medema M.H."/>
            <person name="Trefzer A."/>
            <person name="Kovalchuk A."/>
            <person name="van den Berg M."/>
            <person name="Mueller U."/>
            <person name="Heijne W."/>
            <person name="Wu L."/>
            <person name="Alam M.T."/>
            <person name="Ronning C.M."/>
            <person name="Nierman W.C."/>
            <person name="Bovenberg R.A.L."/>
            <person name="Breitling R."/>
            <person name="Takano E."/>
        </authorList>
    </citation>
    <scope>NUCLEOTIDE SEQUENCE [LARGE SCALE GENOMIC DNA]</scope>
    <source>
        <strain evidence="2">ATCC 27064 / DSM 738 / JCM 4710 / NBRC 13307 / NCIMB 12785 / NRRL 3585 / VKM Ac-602</strain>
    </source>
</reference>
<dbReference type="Pfam" id="PF19820">
    <property type="entry name" value="DUF6303"/>
    <property type="match status" value="1"/>
</dbReference>
<dbReference type="RefSeq" id="WP_003952472.1">
    <property type="nucleotide sequence ID" value="NZ_CM000913.1"/>
</dbReference>
<sequence length="89" mass="9707">MTTYTARLDQFGGGWGLCVVLHDASCEEWPEMEFGRTDPAPTPAERTAALRALGFEVVGRRWAWEELTVPDGPTELAASIEVRRIGGGS</sequence>
<dbReference type="EMBL" id="CM000913">
    <property type="protein sequence ID" value="EFG09304.1"/>
    <property type="molecule type" value="Genomic_DNA"/>
</dbReference>
<proteinExistence type="predicted"/>
<gene>
    <name evidence="1" type="ORF">SCLAV_4230</name>
</gene>
<dbReference type="AlphaFoldDB" id="B5GL91"/>
<organism evidence="1 2">
    <name type="scientific">Streptomyces clavuligerus</name>
    <dbReference type="NCBI Taxonomy" id="1901"/>
    <lineage>
        <taxon>Bacteria</taxon>
        <taxon>Bacillati</taxon>
        <taxon>Actinomycetota</taxon>
        <taxon>Actinomycetes</taxon>
        <taxon>Kitasatosporales</taxon>
        <taxon>Streptomycetaceae</taxon>
        <taxon>Streptomyces</taxon>
    </lineage>
</organism>
<dbReference type="Proteomes" id="UP000002357">
    <property type="component" value="Chromosome"/>
</dbReference>
<dbReference type="OrthoDB" id="4278915at2"/>
<name>B5GL91_STRCL</name>
<dbReference type="GeneID" id="93729297"/>
<protein>
    <submittedName>
        <fullName evidence="1">Uncharacterized protein</fullName>
    </submittedName>
</protein>
<dbReference type="InterPro" id="IPR046270">
    <property type="entry name" value="DUF6303"/>
</dbReference>
<evidence type="ECO:0000313" key="2">
    <source>
        <dbReference type="Proteomes" id="UP000002357"/>
    </source>
</evidence>